<keyword evidence="5" id="KW-1185">Reference proteome</keyword>
<evidence type="ECO:0000256" key="2">
    <source>
        <dbReference type="ARBA" id="ARBA00023315"/>
    </source>
</evidence>
<dbReference type="Gene3D" id="3.40.630.30">
    <property type="match status" value="1"/>
</dbReference>
<evidence type="ECO:0000259" key="3">
    <source>
        <dbReference type="PROSITE" id="PS51186"/>
    </source>
</evidence>
<dbReference type="InterPro" id="IPR016181">
    <property type="entry name" value="Acyl_CoA_acyltransferase"/>
</dbReference>
<dbReference type="Proteomes" id="UP000292886">
    <property type="component" value="Chromosome"/>
</dbReference>
<name>A0A4P6YVV0_9LACO</name>
<dbReference type="OrthoDB" id="5319888at2"/>
<reference evidence="5" key="1">
    <citation type="submission" date="2019-03" db="EMBL/GenBank/DDBJ databases">
        <title>Weissella sp. 26KH-42 Genome sequencing.</title>
        <authorList>
            <person name="Heo J."/>
            <person name="Kim S.-J."/>
            <person name="Kim J.-S."/>
            <person name="Hong S.-B."/>
            <person name="Kwon S.-W."/>
        </authorList>
    </citation>
    <scope>NUCLEOTIDE SEQUENCE [LARGE SCALE GENOMIC DNA]</scope>
    <source>
        <strain evidence="5">26KH-42</strain>
    </source>
</reference>
<dbReference type="EMBL" id="CP037940">
    <property type="protein sequence ID" value="QBO36857.1"/>
    <property type="molecule type" value="Genomic_DNA"/>
</dbReference>
<evidence type="ECO:0000313" key="5">
    <source>
        <dbReference type="Proteomes" id="UP000292886"/>
    </source>
</evidence>
<accession>A0A4P6YVV0</accession>
<dbReference type="RefSeq" id="WP_133363934.1">
    <property type="nucleotide sequence ID" value="NZ_CP037940.1"/>
</dbReference>
<proteinExistence type="predicted"/>
<dbReference type="GO" id="GO:0016747">
    <property type="term" value="F:acyltransferase activity, transferring groups other than amino-acyl groups"/>
    <property type="evidence" value="ECO:0007669"/>
    <property type="project" value="InterPro"/>
</dbReference>
<feature type="domain" description="N-acetyltransferase" evidence="3">
    <location>
        <begin position="1"/>
        <end position="182"/>
    </location>
</feature>
<dbReference type="CDD" id="cd04301">
    <property type="entry name" value="NAT_SF"/>
    <property type="match status" value="1"/>
</dbReference>
<dbReference type="InterPro" id="IPR050680">
    <property type="entry name" value="YpeA/RimI_acetyltransf"/>
</dbReference>
<dbReference type="Pfam" id="PF00583">
    <property type="entry name" value="Acetyltransf_1"/>
    <property type="match status" value="1"/>
</dbReference>
<keyword evidence="1 4" id="KW-0808">Transferase</keyword>
<dbReference type="SUPFAM" id="SSF55729">
    <property type="entry name" value="Acyl-CoA N-acyltransferases (Nat)"/>
    <property type="match status" value="1"/>
</dbReference>
<dbReference type="PROSITE" id="PS51186">
    <property type="entry name" value="GNAT"/>
    <property type="match status" value="1"/>
</dbReference>
<dbReference type="KEGG" id="wei:EQG49_10585"/>
<evidence type="ECO:0000313" key="4">
    <source>
        <dbReference type="EMBL" id="QBO36857.1"/>
    </source>
</evidence>
<gene>
    <name evidence="4" type="ORF">EQG49_10585</name>
</gene>
<dbReference type="AlphaFoldDB" id="A0A4P6YVV0"/>
<protein>
    <submittedName>
        <fullName evidence="4">GNAT family N-acetyltransferase</fullName>
    </submittedName>
</protein>
<dbReference type="InterPro" id="IPR000182">
    <property type="entry name" value="GNAT_dom"/>
</dbReference>
<evidence type="ECO:0000256" key="1">
    <source>
        <dbReference type="ARBA" id="ARBA00022679"/>
    </source>
</evidence>
<sequence>MIIREATVADNERIGELFGVIFGQMDLAELRDLSETKRNTLIGQIYGSTKLKAVAKLMVAEIDGYIVGAAYSYDGNNETKTDEVIREQTGDYELHPDQEAQADEWYLEMLVADSEFRGQGIGSALMKNVENLAITSGLPYFSLNVDFANEDARRLYLRQGFVDDGVIKIGEHDYYHMKKQIN</sequence>
<organism evidence="4 5">
    <name type="scientific">Periweissella cryptocerci</name>
    <dbReference type="NCBI Taxonomy" id="2506420"/>
    <lineage>
        <taxon>Bacteria</taxon>
        <taxon>Bacillati</taxon>
        <taxon>Bacillota</taxon>
        <taxon>Bacilli</taxon>
        <taxon>Lactobacillales</taxon>
        <taxon>Lactobacillaceae</taxon>
        <taxon>Periweissella</taxon>
    </lineage>
</organism>
<dbReference type="PANTHER" id="PTHR43420">
    <property type="entry name" value="ACETYLTRANSFERASE"/>
    <property type="match status" value="1"/>
</dbReference>
<keyword evidence="2" id="KW-0012">Acyltransferase</keyword>